<comment type="subcellular location">
    <subcellularLocation>
        <location evidence="1">Mitochondrion</location>
    </subcellularLocation>
</comment>
<evidence type="ECO:0000256" key="6">
    <source>
        <dbReference type="ARBA" id="ARBA00035132"/>
    </source>
</evidence>
<keyword evidence="3" id="KW-0689">Ribosomal protein</keyword>
<evidence type="ECO:0000313" key="7">
    <source>
        <dbReference type="EMBL" id="PAV68508.1"/>
    </source>
</evidence>
<evidence type="ECO:0000256" key="4">
    <source>
        <dbReference type="ARBA" id="ARBA00023128"/>
    </source>
</evidence>
<evidence type="ECO:0000256" key="1">
    <source>
        <dbReference type="ARBA" id="ARBA00004173"/>
    </source>
</evidence>
<dbReference type="Proteomes" id="UP000218231">
    <property type="component" value="Unassembled WGS sequence"/>
</dbReference>
<sequence length="157" mass="18436">MKFQKAPLQNGIRVYSICEIARERMSAYYPRMAHRLVAHRINHIDRGISQPTAYGKRMERLSNRIFGEVVKPTDVKSKKVVRVMAAEPLETKEQLSVEYYPNLPMFHYLTKMLRFHGLFFDDHVVFRQVQDELKILRGKVVRPPIGQGKRAQLRAKK</sequence>
<dbReference type="EMBL" id="LIAE01009741">
    <property type="protein sequence ID" value="PAV68508.1"/>
    <property type="molecule type" value="Genomic_DNA"/>
</dbReference>
<dbReference type="GO" id="GO:0005840">
    <property type="term" value="C:ribosome"/>
    <property type="evidence" value="ECO:0007669"/>
    <property type="project" value="UniProtKB-KW"/>
</dbReference>
<keyword evidence="4" id="KW-0496">Mitochondrion</keyword>
<proteinExistence type="inferred from homology"/>
<dbReference type="GO" id="GO:1990904">
    <property type="term" value="C:ribonucleoprotein complex"/>
    <property type="evidence" value="ECO:0007669"/>
    <property type="project" value="UniProtKB-KW"/>
</dbReference>
<evidence type="ECO:0000256" key="2">
    <source>
        <dbReference type="ARBA" id="ARBA00008970"/>
    </source>
</evidence>
<dbReference type="AlphaFoldDB" id="A0A2A2K3K4"/>
<comment type="similarity">
    <text evidence="2">Belongs to the mitochondrion-specific ribosomal protein mS33 family.</text>
</comment>
<gene>
    <name evidence="7" type="ORF">WR25_02966</name>
</gene>
<dbReference type="STRING" id="2018661.A0A2A2K3K4"/>
<dbReference type="GO" id="GO:0005739">
    <property type="term" value="C:mitochondrion"/>
    <property type="evidence" value="ECO:0007669"/>
    <property type="project" value="UniProtKB-SubCell"/>
</dbReference>
<evidence type="ECO:0000256" key="3">
    <source>
        <dbReference type="ARBA" id="ARBA00022980"/>
    </source>
</evidence>
<protein>
    <recommendedName>
        <fullName evidence="6">Small ribosomal subunit protein mS33</fullName>
    </recommendedName>
</protein>
<keyword evidence="8" id="KW-1185">Reference proteome</keyword>
<comment type="caution">
    <text evidence="7">The sequence shown here is derived from an EMBL/GenBank/DDBJ whole genome shotgun (WGS) entry which is preliminary data.</text>
</comment>
<evidence type="ECO:0000256" key="5">
    <source>
        <dbReference type="ARBA" id="ARBA00023274"/>
    </source>
</evidence>
<evidence type="ECO:0000313" key="8">
    <source>
        <dbReference type="Proteomes" id="UP000218231"/>
    </source>
</evidence>
<dbReference type="InterPro" id="IPR013219">
    <property type="entry name" value="Ribosomal_mS33"/>
</dbReference>
<name>A0A2A2K3K4_9BILA</name>
<keyword evidence="5" id="KW-0687">Ribonucleoprotein</keyword>
<dbReference type="Pfam" id="PF08293">
    <property type="entry name" value="MRP-S33"/>
    <property type="match status" value="1"/>
</dbReference>
<dbReference type="PANTHER" id="PTHR13362:SF2">
    <property type="entry name" value="SMALL RIBOSOMAL SUBUNIT PROTEIN MS33"/>
    <property type="match status" value="1"/>
</dbReference>
<dbReference type="PANTHER" id="PTHR13362">
    <property type="entry name" value="MITOCHONDRIAL RIBOSOMAL PROTEIN S33"/>
    <property type="match status" value="1"/>
</dbReference>
<reference evidence="7 8" key="1">
    <citation type="journal article" date="2017" name="Curr. Biol.">
        <title>Genome architecture and evolution of a unichromosomal asexual nematode.</title>
        <authorList>
            <person name="Fradin H."/>
            <person name="Zegar C."/>
            <person name="Gutwein M."/>
            <person name="Lucas J."/>
            <person name="Kovtun M."/>
            <person name="Corcoran D."/>
            <person name="Baugh L.R."/>
            <person name="Kiontke K."/>
            <person name="Gunsalus K."/>
            <person name="Fitch D.H."/>
            <person name="Piano F."/>
        </authorList>
    </citation>
    <scope>NUCLEOTIDE SEQUENCE [LARGE SCALE GENOMIC DNA]</scope>
    <source>
        <strain evidence="7">PF1309</strain>
    </source>
</reference>
<dbReference type="OrthoDB" id="5980584at2759"/>
<organism evidence="7 8">
    <name type="scientific">Diploscapter pachys</name>
    <dbReference type="NCBI Taxonomy" id="2018661"/>
    <lineage>
        <taxon>Eukaryota</taxon>
        <taxon>Metazoa</taxon>
        <taxon>Ecdysozoa</taxon>
        <taxon>Nematoda</taxon>
        <taxon>Chromadorea</taxon>
        <taxon>Rhabditida</taxon>
        <taxon>Rhabditina</taxon>
        <taxon>Rhabditomorpha</taxon>
        <taxon>Rhabditoidea</taxon>
        <taxon>Rhabditidae</taxon>
        <taxon>Diploscapter</taxon>
    </lineage>
</organism>
<accession>A0A2A2K3K4</accession>